<feature type="region of interest" description="Disordered" evidence="1">
    <location>
        <begin position="86"/>
        <end position="107"/>
    </location>
</feature>
<organism evidence="2 4">
    <name type="scientific">Petrolisthes cinctipes</name>
    <name type="common">Flat porcelain crab</name>
    <dbReference type="NCBI Taxonomy" id="88211"/>
    <lineage>
        <taxon>Eukaryota</taxon>
        <taxon>Metazoa</taxon>
        <taxon>Ecdysozoa</taxon>
        <taxon>Arthropoda</taxon>
        <taxon>Crustacea</taxon>
        <taxon>Multicrustacea</taxon>
        <taxon>Malacostraca</taxon>
        <taxon>Eumalacostraca</taxon>
        <taxon>Eucarida</taxon>
        <taxon>Decapoda</taxon>
        <taxon>Pleocyemata</taxon>
        <taxon>Anomura</taxon>
        <taxon>Galatheoidea</taxon>
        <taxon>Porcellanidae</taxon>
        <taxon>Petrolisthes</taxon>
    </lineage>
</organism>
<accession>A0AAE1EKC7</accession>
<dbReference type="EMBL" id="JAWQEG010001024">
    <property type="protein sequence ID" value="KAK3883089.1"/>
    <property type="molecule type" value="Genomic_DNA"/>
</dbReference>
<reference evidence="2" key="1">
    <citation type="submission" date="2023-10" db="EMBL/GenBank/DDBJ databases">
        <title>Genome assemblies of two species of porcelain crab, Petrolisthes cinctipes and Petrolisthes manimaculis (Anomura: Porcellanidae).</title>
        <authorList>
            <person name="Angst P."/>
        </authorList>
    </citation>
    <scope>NUCLEOTIDE SEQUENCE</scope>
    <source>
        <strain evidence="2">PB745_01</strain>
        <tissue evidence="2">Gill</tissue>
    </source>
</reference>
<protein>
    <submittedName>
        <fullName evidence="2">Uncharacterized protein</fullName>
    </submittedName>
</protein>
<evidence type="ECO:0000313" key="4">
    <source>
        <dbReference type="Proteomes" id="UP001286313"/>
    </source>
</evidence>
<comment type="caution">
    <text evidence="2">The sequence shown here is derived from an EMBL/GenBank/DDBJ whole genome shotgun (WGS) entry which is preliminary data.</text>
</comment>
<evidence type="ECO:0000313" key="3">
    <source>
        <dbReference type="EMBL" id="KAK3883089.1"/>
    </source>
</evidence>
<evidence type="ECO:0000313" key="2">
    <source>
        <dbReference type="EMBL" id="KAK3855028.1"/>
    </source>
</evidence>
<name>A0AAE1EKC7_PETCI</name>
<keyword evidence="4" id="KW-1185">Reference proteome</keyword>
<evidence type="ECO:0000256" key="1">
    <source>
        <dbReference type="SAM" id="MobiDB-lite"/>
    </source>
</evidence>
<dbReference type="Proteomes" id="UP001286313">
    <property type="component" value="Unassembled WGS sequence"/>
</dbReference>
<sequence length="107" mass="11992">MNSTVDEKLELVKSWEMSGCLCGLDVHLSVTWWEEDKSEAPAYVHGFTFQSLPHQSPTCPYPTPPCTAPLNPHHVIPLHPAPPHPMHSPFTIRATHHLTPPRPTAQF</sequence>
<gene>
    <name evidence="3" type="ORF">Pcinc_012573</name>
    <name evidence="2" type="ORF">Pcinc_038541</name>
</gene>
<proteinExistence type="predicted"/>
<dbReference type="EMBL" id="JAWQEG010006377">
    <property type="protein sequence ID" value="KAK3855028.1"/>
    <property type="molecule type" value="Genomic_DNA"/>
</dbReference>
<dbReference type="AlphaFoldDB" id="A0AAE1EKC7"/>